<keyword evidence="1" id="KW-0175">Coiled coil</keyword>
<gene>
    <name evidence="2" type="ORF">E8M63_02510</name>
</gene>
<reference evidence="2 3" key="1">
    <citation type="submission" date="2019-04" db="EMBL/GenBank/DDBJ databases">
        <title>The CDC panel for molecular diagnostics of ciprofloxacin resistance and its use for research and clinical development.</title>
        <authorList>
            <person name="Liu H."/>
            <person name="Tang K."/>
            <person name="Pham C."/>
            <person name="Schmerer M."/>
        </authorList>
    </citation>
    <scope>NUCLEOTIDE SEQUENCE [LARGE SCALE GENOMIC DNA]</scope>
    <source>
        <strain evidence="2 3">LRRBGS_0742</strain>
    </source>
</reference>
<dbReference type="RefSeq" id="WP_047921004.1">
    <property type="nucleotide sequence ID" value="NZ_CAXEDV010000050.1"/>
</dbReference>
<proteinExistence type="predicted"/>
<name>A0AAX2TTL5_NEIGO</name>
<feature type="coiled-coil region" evidence="1">
    <location>
        <begin position="86"/>
        <end position="116"/>
    </location>
</feature>
<accession>A0AAX2TTL5</accession>
<evidence type="ECO:0008006" key="4">
    <source>
        <dbReference type="Google" id="ProtNLM"/>
    </source>
</evidence>
<comment type="caution">
    <text evidence="2">The sequence shown here is derived from an EMBL/GenBank/DDBJ whole genome shotgun (WGS) entry which is preliminary data.</text>
</comment>
<dbReference type="EMBL" id="SUQX01000003">
    <property type="protein sequence ID" value="TJX06473.1"/>
    <property type="molecule type" value="Genomic_DNA"/>
</dbReference>
<dbReference type="AlphaFoldDB" id="A0AAX2TTL5"/>
<dbReference type="Proteomes" id="UP000307092">
    <property type="component" value="Unassembled WGS sequence"/>
</dbReference>
<protein>
    <recommendedName>
        <fullName evidence="4">Phage associated protein</fullName>
    </recommendedName>
</protein>
<evidence type="ECO:0000313" key="2">
    <source>
        <dbReference type="EMBL" id="TJX06473.1"/>
    </source>
</evidence>
<organism evidence="2 3">
    <name type="scientific">Neisseria gonorrhoeae</name>
    <dbReference type="NCBI Taxonomy" id="485"/>
    <lineage>
        <taxon>Bacteria</taxon>
        <taxon>Pseudomonadati</taxon>
        <taxon>Pseudomonadota</taxon>
        <taxon>Betaproteobacteria</taxon>
        <taxon>Neisseriales</taxon>
        <taxon>Neisseriaceae</taxon>
        <taxon>Neisseria</taxon>
    </lineage>
</organism>
<evidence type="ECO:0000256" key="1">
    <source>
        <dbReference type="SAM" id="Coils"/>
    </source>
</evidence>
<sequence length="117" mass="12848">MPSEPSDGIFDALAVYGRGAGAGKYPYRHCRYTVTLKPAIPAQAGIRICRDSLKSGGGGMVLQINDVDTNSGEFAIYTAQDASVKLDLLKMELKHCKEMLEQKDKEIELLRKLTETV</sequence>
<evidence type="ECO:0000313" key="3">
    <source>
        <dbReference type="Proteomes" id="UP000307092"/>
    </source>
</evidence>